<gene>
    <name evidence="2" type="ORF">BaRGS_00038223</name>
</gene>
<dbReference type="Proteomes" id="UP001519460">
    <property type="component" value="Unassembled WGS sequence"/>
</dbReference>
<proteinExistence type="predicted"/>
<evidence type="ECO:0000256" key="1">
    <source>
        <dbReference type="SAM" id="MobiDB-lite"/>
    </source>
</evidence>
<feature type="region of interest" description="Disordered" evidence="1">
    <location>
        <begin position="31"/>
        <end position="63"/>
    </location>
</feature>
<dbReference type="EMBL" id="JACVVK020000607">
    <property type="protein sequence ID" value="KAK7463214.1"/>
    <property type="molecule type" value="Genomic_DNA"/>
</dbReference>
<evidence type="ECO:0000313" key="3">
    <source>
        <dbReference type="Proteomes" id="UP001519460"/>
    </source>
</evidence>
<comment type="caution">
    <text evidence="2">The sequence shown here is derived from an EMBL/GenBank/DDBJ whole genome shotgun (WGS) entry which is preliminary data.</text>
</comment>
<protein>
    <submittedName>
        <fullName evidence="2">Uncharacterized protein</fullName>
    </submittedName>
</protein>
<name>A0ABD0J6I5_9CAEN</name>
<evidence type="ECO:0000313" key="2">
    <source>
        <dbReference type="EMBL" id="KAK7463214.1"/>
    </source>
</evidence>
<keyword evidence="3" id="KW-1185">Reference proteome</keyword>
<sequence length="153" mass="16962">MISLAIFTPPPTPLVLIHDMTTNLRKEKYRLTTTSPSSFTAAPTPLSSKPRYDNKVSERNSPFQEMYVTRPKPPRRLQQHQSLRCPRLCECTDGSSATILHPPSSSPAPRGLSECCFSLIPATRNNTDPSSVQTKTGPCQGLARHARSFPKWG</sequence>
<organism evidence="2 3">
    <name type="scientific">Batillaria attramentaria</name>
    <dbReference type="NCBI Taxonomy" id="370345"/>
    <lineage>
        <taxon>Eukaryota</taxon>
        <taxon>Metazoa</taxon>
        <taxon>Spiralia</taxon>
        <taxon>Lophotrochozoa</taxon>
        <taxon>Mollusca</taxon>
        <taxon>Gastropoda</taxon>
        <taxon>Caenogastropoda</taxon>
        <taxon>Sorbeoconcha</taxon>
        <taxon>Cerithioidea</taxon>
        <taxon>Batillariidae</taxon>
        <taxon>Batillaria</taxon>
    </lineage>
</organism>
<accession>A0ABD0J6I5</accession>
<dbReference type="AlphaFoldDB" id="A0ABD0J6I5"/>
<feature type="compositionally biased region" description="Low complexity" evidence="1">
    <location>
        <begin position="31"/>
        <end position="48"/>
    </location>
</feature>
<reference evidence="2 3" key="1">
    <citation type="journal article" date="2023" name="Sci. Data">
        <title>Genome assembly of the Korean intertidal mud-creeper Batillaria attramentaria.</title>
        <authorList>
            <person name="Patra A.K."/>
            <person name="Ho P.T."/>
            <person name="Jun S."/>
            <person name="Lee S.J."/>
            <person name="Kim Y."/>
            <person name="Won Y.J."/>
        </authorList>
    </citation>
    <scope>NUCLEOTIDE SEQUENCE [LARGE SCALE GENOMIC DNA]</scope>
    <source>
        <strain evidence="2">Wonlab-2016</strain>
    </source>
</reference>